<dbReference type="Gene3D" id="3.10.180.10">
    <property type="entry name" value="2,3-Dihydroxybiphenyl 1,2-Dioxygenase, domain 1"/>
    <property type="match status" value="1"/>
</dbReference>
<dbReference type="InterPro" id="IPR004360">
    <property type="entry name" value="Glyas_Fos-R_dOase_dom"/>
</dbReference>
<proteinExistence type="predicted"/>
<dbReference type="Pfam" id="PF00903">
    <property type="entry name" value="Glyoxalase"/>
    <property type="match status" value="1"/>
</dbReference>
<dbReference type="OrthoDB" id="1077582at2759"/>
<dbReference type="PROSITE" id="PS51819">
    <property type="entry name" value="VOC"/>
    <property type="match status" value="1"/>
</dbReference>
<accession>A0A9P4M4W5</accession>
<gene>
    <name evidence="2" type="ORF">NA57DRAFT_77493</name>
</gene>
<comment type="caution">
    <text evidence="2">The sequence shown here is derived from an EMBL/GenBank/DDBJ whole genome shotgun (WGS) entry which is preliminary data.</text>
</comment>
<feature type="domain" description="VOC" evidence="1">
    <location>
        <begin position="4"/>
        <end position="133"/>
    </location>
</feature>
<dbReference type="AlphaFoldDB" id="A0A9P4M4W5"/>
<evidence type="ECO:0000259" key="1">
    <source>
        <dbReference type="PROSITE" id="PS51819"/>
    </source>
</evidence>
<reference evidence="2" key="1">
    <citation type="journal article" date="2020" name="Stud. Mycol.">
        <title>101 Dothideomycetes genomes: a test case for predicting lifestyles and emergence of pathogens.</title>
        <authorList>
            <person name="Haridas S."/>
            <person name="Albert R."/>
            <person name="Binder M."/>
            <person name="Bloem J."/>
            <person name="Labutti K."/>
            <person name="Salamov A."/>
            <person name="Andreopoulos B."/>
            <person name="Baker S."/>
            <person name="Barry K."/>
            <person name="Bills G."/>
            <person name="Bluhm B."/>
            <person name="Cannon C."/>
            <person name="Castanera R."/>
            <person name="Culley D."/>
            <person name="Daum C."/>
            <person name="Ezra D."/>
            <person name="Gonzalez J."/>
            <person name="Henrissat B."/>
            <person name="Kuo A."/>
            <person name="Liang C."/>
            <person name="Lipzen A."/>
            <person name="Lutzoni F."/>
            <person name="Magnuson J."/>
            <person name="Mondo S."/>
            <person name="Nolan M."/>
            <person name="Ohm R."/>
            <person name="Pangilinan J."/>
            <person name="Park H.-J."/>
            <person name="Ramirez L."/>
            <person name="Alfaro M."/>
            <person name="Sun H."/>
            <person name="Tritt A."/>
            <person name="Yoshinaga Y."/>
            <person name="Zwiers L.-H."/>
            <person name="Turgeon B."/>
            <person name="Goodwin S."/>
            <person name="Spatafora J."/>
            <person name="Crous P."/>
            <person name="Grigoriev I."/>
        </authorList>
    </citation>
    <scope>NUCLEOTIDE SEQUENCE</scope>
    <source>
        <strain evidence="2">CBS 133067</strain>
    </source>
</reference>
<organism evidence="2 3">
    <name type="scientific">Rhizodiscina lignyota</name>
    <dbReference type="NCBI Taxonomy" id="1504668"/>
    <lineage>
        <taxon>Eukaryota</taxon>
        <taxon>Fungi</taxon>
        <taxon>Dikarya</taxon>
        <taxon>Ascomycota</taxon>
        <taxon>Pezizomycotina</taxon>
        <taxon>Dothideomycetes</taxon>
        <taxon>Pleosporomycetidae</taxon>
        <taxon>Aulographales</taxon>
        <taxon>Rhizodiscinaceae</taxon>
        <taxon>Rhizodiscina</taxon>
    </lineage>
</organism>
<dbReference type="InterPro" id="IPR037523">
    <property type="entry name" value="VOC_core"/>
</dbReference>
<evidence type="ECO:0000313" key="2">
    <source>
        <dbReference type="EMBL" id="KAF2097240.1"/>
    </source>
</evidence>
<name>A0A9P4M4W5_9PEZI</name>
<dbReference type="Proteomes" id="UP000799772">
    <property type="component" value="Unassembled WGS sequence"/>
</dbReference>
<dbReference type="InterPro" id="IPR029068">
    <property type="entry name" value="Glyas_Bleomycin-R_OHBP_Dase"/>
</dbReference>
<dbReference type="EMBL" id="ML978128">
    <property type="protein sequence ID" value="KAF2097240.1"/>
    <property type="molecule type" value="Genomic_DNA"/>
</dbReference>
<sequence length="145" mass="16204">MAPKYTKIIPSLPVSSVPEAINFYTNVLGFRVAGRDRDDHTWLQLASEESENKYDVAVNVYLRRRGFPDLQDDAHFGKIYVRLGEGEGELESLLESVRSKGATIRNEITTKPWGLKDFTITDLDGNQINFSQAIFGNGLPPAQTS</sequence>
<keyword evidence="3" id="KW-1185">Reference proteome</keyword>
<dbReference type="SUPFAM" id="SSF54593">
    <property type="entry name" value="Glyoxalase/Bleomycin resistance protein/Dihydroxybiphenyl dioxygenase"/>
    <property type="match status" value="1"/>
</dbReference>
<evidence type="ECO:0000313" key="3">
    <source>
        <dbReference type="Proteomes" id="UP000799772"/>
    </source>
</evidence>
<protein>
    <recommendedName>
        <fullName evidence="1">VOC domain-containing protein</fullName>
    </recommendedName>
</protein>